<evidence type="ECO:0000256" key="3">
    <source>
        <dbReference type="ARBA" id="ARBA00023125"/>
    </source>
</evidence>
<keyword evidence="2" id="KW-0805">Transcription regulation</keyword>
<keyword evidence="3 5" id="KW-0238">DNA-binding</keyword>
<feature type="DNA-binding region" description="OmpR/PhoB-type" evidence="5">
    <location>
        <begin position="1"/>
        <end position="89"/>
    </location>
</feature>
<dbReference type="GO" id="GO:0006355">
    <property type="term" value="P:regulation of DNA-templated transcription"/>
    <property type="evidence" value="ECO:0007669"/>
    <property type="project" value="InterPro"/>
</dbReference>
<keyword evidence="8" id="KW-1185">Reference proteome</keyword>
<dbReference type="InterPro" id="IPR001867">
    <property type="entry name" value="OmpR/PhoB-type_DNA-bd"/>
</dbReference>
<dbReference type="InterPro" id="IPR051677">
    <property type="entry name" value="AfsR-DnrI-RedD_regulator"/>
</dbReference>
<gene>
    <name evidence="7" type="ORF">UK23_39645</name>
</gene>
<evidence type="ECO:0000313" key="7">
    <source>
        <dbReference type="EMBL" id="KJK41942.1"/>
    </source>
</evidence>
<evidence type="ECO:0000256" key="1">
    <source>
        <dbReference type="ARBA" id="ARBA00005820"/>
    </source>
</evidence>
<organism evidence="7 8">
    <name type="scientific">Lentzea aerocolonigenes</name>
    <name type="common">Lechevalieria aerocolonigenes</name>
    <name type="synonym">Saccharothrix aerocolonigenes</name>
    <dbReference type="NCBI Taxonomy" id="68170"/>
    <lineage>
        <taxon>Bacteria</taxon>
        <taxon>Bacillati</taxon>
        <taxon>Actinomycetota</taxon>
        <taxon>Actinomycetes</taxon>
        <taxon>Pseudonocardiales</taxon>
        <taxon>Pseudonocardiaceae</taxon>
        <taxon>Lentzea</taxon>
    </lineage>
</organism>
<comment type="similarity">
    <text evidence="1">Belongs to the AfsR/DnrI/RedD regulatory family.</text>
</comment>
<comment type="caution">
    <text evidence="7">The sequence shown here is derived from an EMBL/GenBank/DDBJ whole genome shotgun (WGS) entry which is preliminary data.</text>
</comment>
<accession>A0A0F0GJ42</accession>
<dbReference type="InterPro" id="IPR011990">
    <property type="entry name" value="TPR-like_helical_dom_sf"/>
</dbReference>
<evidence type="ECO:0000259" key="6">
    <source>
        <dbReference type="PROSITE" id="PS51755"/>
    </source>
</evidence>
<dbReference type="SMART" id="SM01043">
    <property type="entry name" value="BTAD"/>
    <property type="match status" value="1"/>
</dbReference>
<dbReference type="GO" id="GO:0003677">
    <property type="term" value="F:DNA binding"/>
    <property type="evidence" value="ECO:0007669"/>
    <property type="project" value="UniProtKB-UniRule"/>
</dbReference>
<dbReference type="PANTHER" id="PTHR35807:SF1">
    <property type="entry name" value="TRANSCRIPTIONAL REGULATOR REDD"/>
    <property type="match status" value="1"/>
</dbReference>
<dbReference type="PANTHER" id="PTHR35807">
    <property type="entry name" value="TRANSCRIPTIONAL REGULATOR REDD-RELATED"/>
    <property type="match status" value="1"/>
</dbReference>
<dbReference type="PROSITE" id="PS51755">
    <property type="entry name" value="OMPR_PHOB"/>
    <property type="match status" value="1"/>
</dbReference>
<protein>
    <recommendedName>
        <fullName evidence="6">OmpR/PhoB-type domain-containing protein</fullName>
    </recommendedName>
</protein>
<dbReference type="EMBL" id="JYJG01000384">
    <property type="protein sequence ID" value="KJK41942.1"/>
    <property type="molecule type" value="Genomic_DNA"/>
</dbReference>
<dbReference type="SMART" id="SM00862">
    <property type="entry name" value="Trans_reg_C"/>
    <property type="match status" value="1"/>
</dbReference>
<keyword evidence="4" id="KW-0804">Transcription</keyword>
<evidence type="ECO:0000256" key="4">
    <source>
        <dbReference type="ARBA" id="ARBA00023163"/>
    </source>
</evidence>
<dbReference type="InterPro" id="IPR005158">
    <property type="entry name" value="BTAD"/>
</dbReference>
<dbReference type="InterPro" id="IPR016032">
    <property type="entry name" value="Sig_transdc_resp-reg_C-effctor"/>
</dbReference>
<proteinExistence type="inferred from homology"/>
<evidence type="ECO:0000313" key="8">
    <source>
        <dbReference type="Proteomes" id="UP000033393"/>
    </source>
</evidence>
<dbReference type="RefSeq" id="WP_045316943.1">
    <property type="nucleotide sequence ID" value="NZ_JYJG01000384.1"/>
</dbReference>
<sequence>MQIRVLGPVTVVGTDGRLVAVGSKRRRELLGRLVAAGGRVVSLDVLISDLWDDPPDGAVGAVRTFVSELRAALGAAAIETVGRGYALRVSDVDVWRFESEPASVAWGEPYADLDPSPWVVQERARLLELRARAVLDAGCGASLVGELAAFAAAHPWREKAQVLLAHALFQDGRQVEALRVLRSSRDRLVRLGLDASPDLDRAEADILRHAVARGGSYAQLRSASVVAGEAALTGGLALAQSQRFAAVLEASRLGNPLLTARVLTAYDVPTNWTVSDDSVQAAALISVGRRVLPHLEGALRARVLATLAVEHRGTRDAWALSAALEAEELARSLGDPALLVVALNARFMQSFQRSGQSAERGVIGSELIEVSARHDLPAYEILGHLVALQACSAVGDFAAAEQHVLAAEQLAEIHEAPLVRVFTNGFRLMRAPDEAGYRALDLSSMPGVEAGFLPLALLSMGLPVDVTLDWGPYRPWGLPLMHLEGGDVAAARRAAASLPAPRADHYYEVLWWITARIAALLDDPALAEAARVALEPARGEIVGGSTAMLSFGLVEA</sequence>
<evidence type="ECO:0000256" key="2">
    <source>
        <dbReference type="ARBA" id="ARBA00023015"/>
    </source>
</evidence>
<dbReference type="SUPFAM" id="SSF46894">
    <property type="entry name" value="C-terminal effector domain of the bipartite response regulators"/>
    <property type="match status" value="1"/>
</dbReference>
<dbReference type="Pfam" id="PF00486">
    <property type="entry name" value="Trans_reg_C"/>
    <property type="match status" value="1"/>
</dbReference>
<feature type="domain" description="OmpR/PhoB-type" evidence="6">
    <location>
        <begin position="1"/>
        <end position="89"/>
    </location>
</feature>
<dbReference type="Gene3D" id="1.10.10.10">
    <property type="entry name" value="Winged helix-like DNA-binding domain superfamily/Winged helix DNA-binding domain"/>
    <property type="match status" value="1"/>
</dbReference>
<dbReference type="Pfam" id="PF03704">
    <property type="entry name" value="BTAD"/>
    <property type="match status" value="1"/>
</dbReference>
<dbReference type="OrthoDB" id="134712at2"/>
<dbReference type="GO" id="GO:0000160">
    <property type="term" value="P:phosphorelay signal transduction system"/>
    <property type="evidence" value="ECO:0007669"/>
    <property type="project" value="InterPro"/>
</dbReference>
<dbReference type="AlphaFoldDB" id="A0A0F0GJ42"/>
<dbReference type="InterPro" id="IPR036388">
    <property type="entry name" value="WH-like_DNA-bd_sf"/>
</dbReference>
<dbReference type="PATRIC" id="fig|68170.10.peg.634"/>
<name>A0A0F0GJ42_LENAE</name>
<dbReference type="SUPFAM" id="SSF48452">
    <property type="entry name" value="TPR-like"/>
    <property type="match status" value="1"/>
</dbReference>
<evidence type="ECO:0000256" key="5">
    <source>
        <dbReference type="PROSITE-ProRule" id="PRU01091"/>
    </source>
</evidence>
<dbReference type="Proteomes" id="UP000033393">
    <property type="component" value="Unassembled WGS sequence"/>
</dbReference>
<reference evidence="7 8" key="1">
    <citation type="submission" date="2015-02" db="EMBL/GenBank/DDBJ databases">
        <authorList>
            <person name="Ju K.-S."/>
            <person name="Doroghazi J.R."/>
            <person name="Metcalf W."/>
        </authorList>
    </citation>
    <scope>NUCLEOTIDE SEQUENCE [LARGE SCALE GENOMIC DNA]</scope>
    <source>
        <strain evidence="7 8">NRRL B-16140</strain>
    </source>
</reference>